<dbReference type="AlphaFoldDB" id="A0A101P1Z4"/>
<keyword evidence="1" id="KW-0812">Transmembrane</keyword>
<comment type="caution">
    <text evidence="2">The sequence shown here is derived from an EMBL/GenBank/DDBJ whole genome shotgun (WGS) entry which is preliminary data.</text>
</comment>
<keyword evidence="1" id="KW-0472">Membrane</keyword>
<accession>A0A101P1Z4</accession>
<feature type="transmembrane region" description="Helical" evidence="1">
    <location>
        <begin position="12"/>
        <end position="31"/>
    </location>
</feature>
<sequence>MAGGAVNTVRQLGYALGVAVFGTVLTSRMTGALPSGAAHALAGGGADALRGGFPEHTLRTAFASGLNGALLAAGLTGLVAGALVLLLVRTDRPAAAQASGAQREQAVPAHR</sequence>
<evidence type="ECO:0008006" key="4">
    <source>
        <dbReference type="Google" id="ProtNLM"/>
    </source>
</evidence>
<feature type="transmembrane region" description="Helical" evidence="1">
    <location>
        <begin position="68"/>
        <end position="88"/>
    </location>
</feature>
<gene>
    <name evidence="2" type="ORF">AQI95_23220</name>
</gene>
<reference evidence="2 3" key="1">
    <citation type="submission" date="2015-10" db="EMBL/GenBank/DDBJ databases">
        <title>Draft genome sequence of Streptomyces yokosukanensis DSM 40224, type strain for the species Streptomyces yokosukanensis.</title>
        <authorList>
            <person name="Ruckert C."/>
            <person name="Winkler A."/>
            <person name="Kalinowski J."/>
            <person name="Kampfer P."/>
            <person name="Glaeser S."/>
        </authorList>
    </citation>
    <scope>NUCLEOTIDE SEQUENCE [LARGE SCALE GENOMIC DNA]</scope>
    <source>
        <strain evidence="2 3">DSM 40224</strain>
    </source>
</reference>
<evidence type="ECO:0000313" key="3">
    <source>
        <dbReference type="Proteomes" id="UP000053127"/>
    </source>
</evidence>
<keyword evidence="1" id="KW-1133">Transmembrane helix</keyword>
<evidence type="ECO:0000313" key="2">
    <source>
        <dbReference type="EMBL" id="KUN03413.1"/>
    </source>
</evidence>
<dbReference type="EMBL" id="LMWN01000033">
    <property type="protein sequence ID" value="KUN03413.1"/>
    <property type="molecule type" value="Genomic_DNA"/>
</dbReference>
<evidence type="ECO:0000256" key="1">
    <source>
        <dbReference type="SAM" id="Phobius"/>
    </source>
</evidence>
<dbReference type="Proteomes" id="UP000053127">
    <property type="component" value="Unassembled WGS sequence"/>
</dbReference>
<keyword evidence="3" id="KW-1185">Reference proteome</keyword>
<proteinExistence type="predicted"/>
<organism evidence="2 3">
    <name type="scientific">Streptomyces yokosukanensis</name>
    <dbReference type="NCBI Taxonomy" id="67386"/>
    <lineage>
        <taxon>Bacteria</taxon>
        <taxon>Bacillati</taxon>
        <taxon>Actinomycetota</taxon>
        <taxon>Actinomycetes</taxon>
        <taxon>Kitasatosporales</taxon>
        <taxon>Streptomycetaceae</taxon>
        <taxon>Streptomyces</taxon>
    </lineage>
</organism>
<name>A0A101P1Z4_9ACTN</name>
<protein>
    <recommendedName>
        <fullName evidence="4">Major facilitator superfamily (MFS) profile domain-containing protein</fullName>
    </recommendedName>
</protein>